<reference evidence="2" key="1">
    <citation type="journal article" date="2015" name="Proc. Natl. Acad. Sci. U.S.A.">
        <title>Genome sequencing of adzuki bean (Vigna angularis) provides insight into high starch and low fat accumulation and domestication.</title>
        <authorList>
            <person name="Yang K."/>
            <person name="Tian Z."/>
            <person name="Chen C."/>
            <person name="Luo L."/>
            <person name="Zhao B."/>
            <person name="Wang Z."/>
            <person name="Yu L."/>
            <person name="Li Y."/>
            <person name="Sun Y."/>
            <person name="Li W."/>
            <person name="Chen Y."/>
            <person name="Li Y."/>
            <person name="Zhang Y."/>
            <person name="Ai D."/>
            <person name="Zhao J."/>
            <person name="Shang C."/>
            <person name="Ma Y."/>
            <person name="Wu B."/>
            <person name="Wang M."/>
            <person name="Gao L."/>
            <person name="Sun D."/>
            <person name="Zhang P."/>
            <person name="Guo F."/>
            <person name="Wang W."/>
            <person name="Li Y."/>
            <person name="Wang J."/>
            <person name="Varshney R.K."/>
            <person name="Wang J."/>
            <person name="Ling H.Q."/>
            <person name="Wan P."/>
        </authorList>
    </citation>
    <scope>NUCLEOTIDE SEQUENCE</scope>
    <source>
        <strain evidence="2">cv. Jingnong 6</strain>
    </source>
</reference>
<proteinExistence type="predicted"/>
<protein>
    <submittedName>
        <fullName evidence="1">Uncharacterized protein</fullName>
    </submittedName>
</protein>
<evidence type="ECO:0000313" key="2">
    <source>
        <dbReference type="Proteomes" id="UP000053144"/>
    </source>
</evidence>
<accession>A0A0L9U7T5</accession>
<dbReference type="Gramene" id="KOM38791">
    <property type="protein sequence ID" value="KOM38791"/>
    <property type="gene ID" value="LR48_Vigan03g217300"/>
</dbReference>
<dbReference type="Proteomes" id="UP000053144">
    <property type="component" value="Chromosome 3"/>
</dbReference>
<dbReference type="AlphaFoldDB" id="A0A0L9U7T5"/>
<dbReference type="EMBL" id="CM003373">
    <property type="protein sequence ID" value="KOM38791.1"/>
    <property type="molecule type" value="Genomic_DNA"/>
</dbReference>
<sequence>MIRNPLLVLDCCAVVSRGGRRREQFGTMAGVFQVMAFGIRSLDTRDVDSAFMAKLAKIATAELISPKVLCFLFSCRSE</sequence>
<name>A0A0L9U7T5_PHAAN</name>
<gene>
    <name evidence="1" type="ORF">LR48_Vigan03g217300</name>
</gene>
<organism evidence="1 2">
    <name type="scientific">Phaseolus angularis</name>
    <name type="common">Azuki bean</name>
    <name type="synonym">Vigna angularis</name>
    <dbReference type="NCBI Taxonomy" id="3914"/>
    <lineage>
        <taxon>Eukaryota</taxon>
        <taxon>Viridiplantae</taxon>
        <taxon>Streptophyta</taxon>
        <taxon>Embryophyta</taxon>
        <taxon>Tracheophyta</taxon>
        <taxon>Spermatophyta</taxon>
        <taxon>Magnoliopsida</taxon>
        <taxon>eudicotyledons</taxon>
        <taxon>Gunneridae</taxon>
        <taxon>Pentapetalae</taxon>
        <taxon>rosids</taxon>
        <taxon>fabids</taxon>
        <taxon>Fabales</taxon>
        <taxon>Fabaceae</taxon>
        <taxon>Papilionoideae</taxon>
        <taxon>50 kb inversion clade</taxon>
        <taxon>NPAAA clade</taxon>
        <taxon>indigoferoid/millettioid clade</taxon>
        <taxon>Phaseoleae</taxon>
        <taxon>Vigna</taxon>
    </lineage>
</organism>
<evidence type="ECO:0000313" key="1">
    <source>
        <dbReference type="EMBL" id="KOM38791.1"/>
    </source>
</evidence>